<dbReference type="Proteomes" id="UP000432350">
    <property type="component" value="Unassembled WGS sequence"/>
</dbReference>
<reference evidence="1 2" key="1">
    <citation type="submission" date="2019-10" db="EMBL/GenBank/DDBJ databases">
        <authorList>
            <person name="Karimi E."/>
        </authorList>
    </citation>
    <scope>NUCLEOTIDE SEQUENCE [LARGE SCALE GENOMIC DNA]</scope>
    <source>
        <strain evidence="1">Sphingobacterium sp. 8BC</strain>
    </source>
</reference>
<proteinExistence type="predicted"/>
<gene>
    <name evidence="1" type="ORF">SPHINGO8BC_90349</name>
</gene>
<dbReference type="EMBL" id="CABWMV010000028">
    <property type="protein sequence ID" value="VXD08199.1"/>
    <property type="molecule type" value="Genomic_DNA"/>
</dbReference>
<accession>A0A654E022</accession>
<protein>
    <submittedName>
        <fullName evidence="1">Uncharacterized protein</fullName>
    </submittedName>
</protein>
<dbReference type="AlphaFoldDB" id="A0A654E022"/>
<name>A0A654E022_SPHMU</name>
<organism evidence="1 2">
    <name type="scientific">Sphingobacterium multivorum</name>
    <dbReference type="NCBI Taxonomy" id="28454"/>
    <lineage>
        <taxon>Bacteria</taxon>
        <taxon>Pseudomonadati</taxon>
        <taxon>Bacteroidota</taxon>
        <taxon>Sphingobacteriia</taxon>
        <taxon>Sphingobacteriales</taxon>
        <taxon>Sphingobacteriaceae</taxon>
        <taxon>Sphingobacterium</taxon>
    </lineage>
</organism>
<sequence>MYLTNIYRYGLRHGPIYLMRIAAKKEPIFASNIILISL</sequence>
<evidence type="ECO:0000313" key="1">
    <source>
        <dbReference type="EMBL" id="VXD08199.1"/>
    </source>
</evidence>
<evidence type="ECO:0000313" key="2">
    <source>
        <dbReference type="Proteomes" id="UP000432350"/>
    </source>
</evidence>